<dbReference type="PANTHER" id="PTHR46095:SF1">
    <property type="entry name" value="ZINC FINGER PROTEIN 593"/>
    <property type="match status" value="1"/>
</dbReference>
<evidence type="ECO:0000256" key="7">
    <source>
        <dbReference type="ARBA" id="ARBA00022833"/>
    </source>
</evidence>
<evidence type="ECO:0000256" key="8">
    <source>
        <dbReference type="ARBA" id="ARBA00023242"/>
    </source>
</evidence>
<keyword evidence="12" id="KW-1185">Reference proteome</keyword>
<accession>A0A0R3X5A1</accession>
<dbReference type="GO" id="GO:0008270">
    <property type="term" value="F:zinc ion binding"/>
    <property type="evidence" value="ECO:0007669"/>
    <property type="project" value="UniProtKB-KW"/>
</dbReference>
<dbReference type="EMBL" id="UYWX01020545">
    <property type="protein sequence ID" value="VDM33220.1"/>
    <property type="molecule type" value="Genomic_DNA"/>
</dbReference>
<dbReference type="STRING" id="6205.A0A0R3X5A1"/>
<sequence>MPRSSALKLKYRRRDLDQIYEDQKPENISKRLRVATEIDEEKPALGQIYCLSCDKYFCDVPSLKAHEKGKPHKRRVKDLSVEPHTQDVADWAAGTGPPPKILRLHDRLSTELKATKPAEEPSELRSCT</sequence>
<keyword evidence="5" id="KW-0479">Metal-binding</keyword>
<evidence type="ECO:0000313" key="12">
    <source>
        <dbReference type="Proteomes" id="UP000274429"/>
    </source>
</evidence>
<dbReference type="SUPFAM" id="SSF57667">
    <property type="entry name" value="beta-beta-alpha zinc fingers"/>
    <property type="match status" value="1"/>
</dbReference>
<evidence type="ECO:0000256" key="5">
    <source>
        <dbReference type="ARBA" id="ARBA00022723"/>
    </source>
</evidence>
<dbReference type="InterPro" id="IPR051879">
    <property type="entry name" value="C2H2-ZF_Maturation_Protein"/>
</dbReference>
<dbReference type="InterPro" id="IPR003604">
    <property type="entry name" value="Matrin/U1-like-C_Znf_C2H2"/>
</dbReference>
<protein>
    <submittedName>
        <fullName evidence="13">C2H2-type domain-containing protein</fullName>
    </submittedName>
</protein>
<dbReference type="GO" id="GO:0005634">
    <property type="term" value="C:nucleus"/>
    <property type="evidence" value="ECO:0007669"/>
    <property type="project" value="UniProtKB-SubCell"/>
</dbReference>
<keyword evidence="8" id="KW-0539">Nucleus</keyword>
<evidence type="ECO:0000259" key="10">
    <source>
        <dbReference type="PROSITE" id="PS00028"/>
    </source>
</evidence>
<dbReference type="AlphaFoldDB" id="A0A0R3X5A1"/>
<dbReference type="GO" id="GO:0042254">
    <property type="term" value="P:ribosome biogenesis"/>
    <property type="evidence" value="ECO:0007669"/>
    <property type="project" value="UniProtKB-KW"/>
</dbReference>
<dbReference type="InterPro" id="IPR036236">
    <property type="entry name" value="Znf_C2H2_sf"/>
</dbReference>
<evidence type="ECO:0000256" key="1">
    <source>
        <dbReference type="ARBA" id="ARBA00004123"/>
    </source>
</evidence>
<evidence type="ECO:0000256" key="9">
    <source>
        <dbReference type="ARBA" id="ARBA00038064"/>
    </source>
</evidence>
<dbReference type="PROSITE" id="PS00028">
    <property type="entry name" value="ZINC_FINGER_C2H2_1"/>
    <property type="match status" value="1"/>
</dbReference>
<dbReference type="InterPro" id="IPR013087">
    <property type="entry name" value="Znf_C2H2_type"/>
</dbReference>
<dbReference type="GO" id="GO:0003676">
    <property type="term" value="F:nucleic acid binding"/>
    <property type="evidence" value="ECO:0007669"/>
    <property type="project" value="InterPro"/>
</dbReference>
<comment type="subcellular location">
    <subcellularLocation>
        <location evidence="2">Cytoplasm</location>
    </subcellularLocation>
    <subcellularLocation>
        <location evidence="1">Nucleus</location>
    </subcellularLocation>
</comment>
<dbReference type="InterPro" id="IPR022755">
    <property type="entry name" value="Znf_C2H2_jaz"/>
</dbReference>
<dbReference type="FunFam" id="3.30.160.60:FF:000299">
    <property type="entry name" value="Zinc finger protein 593"/>
    <property type="match status" value="1"/>
</dbReference>
<reference evidence="13" key="1">
    <citation type="submission" date="2017-02" db="UniProtKB">
        <authorList>
            <consortium name="WormBaseParasite"/>
        </authorList>
    </citation>
    <scope>IDENTIFICATION</scope>
</reference>
<dbReference type="GO" id="GO:0005737">
    <property type="term" value="C:cytoplasm"/>
    <property type="evidence" value="ECO:0007669"/>
    <property type="project" value="UniProtKB-SubCell"/>
</dbReference>
<name>A0A0R3X5A1_HYDTA</name>
<evidence type="ECO:0000256" key="6">
    <source>
        <dbReference type="ARBA" id="ARBA00022771"/>
    </source>
</evidence>
<dbReference type="SMART" id="SM00451">
    <property type="entry name" value="ZnF_U1"/>
    <property type="match status" value="1"/>
</dbReference>
<evidence type="ECO:0000256" key="4">
    <source>
        <dbReference type="ARBA" id="ARBA00022517"/>
    </source>
</evidence>
<organism evidence="13">
    <name type="scientific">Hydatigena taeniaeformis</name>
    <name type="common">Feline tapeworm</name>
    <name type="synonym">Taenia taeniaeformis</name>
    <dbReference type="NCBI Taxonomy" id="6205"/>
    <lineage>
        <taxon>Eukaryota</taxon>
        <taxon>Metazoa</taxon>
        <taxon>Spiralia</taxon>
        <taxon>Lophotrochozoa</taxon>
        <taxon>Platyhelminthes</taxon>
        <taxon>Cestoda</taxon>
        <taxon>Eucestoda</taxon>
        <taxon>Cyclophyllidea</taxon>
        <taxon>Taeniidae</taxon>
        <taxon>Hydatigera</taxon>
    </lineage>
</organism>
<dbReference type="Pfam" id="PF12171">
    <property type="entry name" value="zf-C2H2_jaz"/>
    <property type="match status" value="1"/>
</dbReference>
<keyword evidence="6" id="KW-0863">Zinc-finger</keyword>
<dbReference type="PANTHER" id="PTHR46095">
    <property type="entry name" value="ZINC FINGER PROTEIN 593"/>
    <property type="match status" value="1"/>
</dbReference>
<feature type="domain" description="C2H2-type" evidence="10">
    <location>
        <begin position="50"/>
        <end position="72"/>
    </location>
</feature>
<evidence type="ECO:0000313" key="13">
    <source>
        <dbReference type="WBParaSite" id="TTAC_0000862701-mRNA-1"/>
    </source>
</evidence>
<evidence type="ECO:0000313" key="11">
    <source>
        <dbReference type="EMBL" id="VDM33220.1"/>
    </source>
</evidence>
<evidence type="ECO:0000256" key="3">
    <source>
        <dbReference type="ARBA" id="ARBA00022490"/>
    </source>
</evidence>
<dbReference type="OrthoDB" id="24683at2759"/>
<keyword evidence="4" id="KW-0690">Ribosome biogenesis</keyword>
<dbReference type="GO" id="GO:0043021">
    <property type="term" value="F:ribonucleoprotein complex binding"/>
    <property type="evidence" value="ECO:0007669"/>
    <property type="project" value="UniProtKB-ARBA"/>
</dbReference>
<evidence type="ECO:0000256" key="2">
    <source>
        <dbReference type="ARBA" id="ARBA00004496"/>
    </source>
</evidence>
<comment type="similarity">
    <text evidence="9">Belongs to the ZNF593/BUD20 C2H2-type zinc-finger protein family.</text>
</comment>
<dbReference type="WBParaSite" id="TTAC_0000862701-mRNA-1">
    <property type="protein sequence ID" value="TTAC_0000862701-mRNA-1"/>
    <property type="gene ID" value="TTAC_0000862701"/>
</dbReference>
<proteinExistence type="inferred from homology"/>
<keyword evidence="7" id="KW-0862">Zinc</keyword>
<dbReference type="Gene3D" id="3.30.160.60">
    <property type="entry name" value="Classic Zinc Finger"/>
    <property type="match status" value="1"/>
</dbReference>
<keyword evidence="3" id="KW-0963">Cytoplasm</keyword>
<gene>
    <name evidence="11" type="ORF">TTAC_LOCUS8612</name>
</gene>
<reference evidence="11 12" key="2">
    <citation type="submission" date="2018-11" db="EMBL/GenBank/DDBJ databases">
        <authorList>
            <consortium name="Pathogen Informatics"/>
        </authorList>
    </citation>
    <scope>NUCLEOTIDE SEQUENCE [LARGE SCALE GENOMIC DNA]</scope>
</reference>
<dbReference type="Proteomes" id="UP000274429">
    <property type="component" value="Unassembled WGS sequence"/>
</dbReference>